<keyword evidence="2" id="KW-1003">Cell membrane</keyword>
<keyword evidence="3 6" id="KW-0812">Transmembrane</keyword>
<dbReference type="GO" id="GO:0015920">
    <property type="term" value="P:lipopolysaccharide transport"/>
    <property type="evidence" value="ECO:0007669"/>
    <property type="project" value="TreeGrafter"/>
</dbReference>
<evidence type="ECO:0000256" key="1">
    <source>
        <dbReference type="ARBA" id="ARBA00004651"/>
    </source>
</evidence>
<comment type="subcellular location">
    <subcellularLocation>
        <location evidence="1">Cell membrane</location>
        <topology evidence="1">Multi-pass membrane protein</topology>
    </subcellularLocation>
</comment>
<feature type="transmembrane region" description="Helical" evidence="6">
    <location>
        <begin position="398"/>
        <end position="418"/>
    </location>
</feature>
<dbReference type="Proteomes" id="UP000460298">
    <property type="component" value="Unassembled WGS sequence"/>
</dbReference>
<gene>
    <name evidence="7" type="ORF">F9K24_07830</name>
</gene>
<accession>A0A833H2C2</accession>
<feature type="transmembrane region" description="Helical" evidence="6">
    <location>
        <begin position="108"/>
        <end position="130"/>
    </location>
</feature>
<evidence type="ECO:0000256" key="3">
    <source>
        <dbReference type="ARBA" id="ARBA00022692"/>
    </source>
</evidence>
<proteinExistence type="predicted"/>
<keyword evidence="5 6" id="KW-0472">Membrane</keyword>
<evidence type="ECO:0000256" key="6">
    <source>
        <dbReference type="SAM" id="Phobius"/>
    </source>
</evidence>
<evidence type="ECO:0000256" key="4">
    <source>
        <dbReference type="ARBA" id="ARBA00022989"/>
    </source>
</evidence>
<feature type="transmembrane region" description="Helical" evidence="6">
    <location>
        <begin position="425"/>
        <end position="445"/>
    </location>
</feature>
<feature type="transmembrane region" description="Helical" evidence="6">
    <location>
        <begin position="61"/>
        <end position="87"/>
    </location>
</feature>
<sequence>MIGFFRRFQPAVLDRYIFLEILQPFLTALLFWTSLFVAMVLKDVIGDLLGKGISLLDIGRFLVYLVGEKITLTIPMACLFAGILAAGRLSGDSEITAMRAAGISFPRIYSVFLFAGLLAALAVAAMNLYLGPMAATAREKFETWLKSYHSLSLARPGQFLGGGDIDGLQKGGQDIYALSRDGSVLQGIQIRFWDYKLDDQKSEIAQINGVPVRIGEATVTRVIQAEKGRLFTRLKDPNNLNNGTEKFLRMEKGYMLETDSAFGKIEVTDFTDGYMDYVLPPPKSTFGKIDVRPENYTFPELFQFLSDLKGGKMKMDFGEEGVSFSEEGKRLPSPPEMKLMAQQMRAWVLLNFSKVGQPGGPTAEEMQQKIQMILMFEGFLGDVDRTQRRFEIEIQKRIAVPIASLLFFYVSFPLGLVVKRSGKGMSFALALFVFFFYYLLLTYGIGQANAGKLPAVAGAWMADVGVLILGLYIMATRTEGFTPFQFVTAPVRKLFRRFVRPVLGRLIDLLVRWVPEPIRHSARVRLDRFALLWRALSEKIAAGIQKRLEKYAIWRR</sequence>
<feature type="transmembrane region" description="Helical" evidence="6">
    <location>
        <begin position="21"/>
        <end position="41"/>
    </location>
</feature>
<feature type="transmembrane region" description="Helical" evidence="6">
    <location>
        <begin position="457"/>
        <end position="475"/>
    </location>
</feature>
<dbReference type="PANTHER" id="PTHR33529">
    <property type="entry name" value="SLR0882 PROTEIN-RELATED"/>
    <property type="match status" value="1"/>
</dbReference>
<dbReference type="PANTHER" id="PTHR33529:SF6">
    <property type="entry name" value="YJGP_YJGQ FAMILY PERMEASE"/>
    <property type="match status" value="1"/>
</dbReference>
<dbReference type="GO" id="GO:0043190">
    <property type="term" value="C:ATP-binding cassette (ABC) transporter complex"/>
    <property type="evidence" value="ECO:0007669"/>
    <property type="project" value="TreeGrafter"/>
</dbReference>
<evidence type="ECO:0000256" key="2">
    <source>
        <dbReference type="ARBA" id="ARBA00022475"/>
    </source>
</evidence>
<dbReference type="AlphaFoldDB" id="A0A833H2C2"/>
<protein>
    <submittedName>
        <fullName evidence="7">YjgP/YjgQ family permease</fullName>
    </submittedName>
</protein>
<reference evidence="7 8" key="1">
    <citation type="submission" date="2019-10" db="EMBL/GenBank/DDBJ databases">
        <title>Extracellular Electron Transfer in a Candidatus Methanoperedens spp. Enrichment Culture.</title>
        <authorList>
            <person name="Berger S."/>
            <person name="Rangel Shaw D."/>
            <person name="Berben T."/>
            <person name="In 'T Zandt M."/>
            <person name="Frank J."/>
            <person name="Reimann J."/>
            <person name="Jetten M.S.M."/>
            <person name="Welte C.U."/>
        </authorList>
    </citation>
    <scope>NUCLEOTIDE SEQUENCE [LARGE SCALE GENOMIC DNA]</scope>
    <source>
        <strain evidence="7">SB12</strain>
    </source>
</reference>
<dbReference type="EMBL" id="WBUI01000006">
    <property type="protein sequence ID" value="KAB2933248.1"/>
    <property type="molecule type" value="Genomic_DNA"/>
</dbReference>
<dbReference type="InterPro" id="IPR005495">
    <property type="entry name" value="LptG/LptF_permease"/>
</dbReference>
<dbReference type="Pfam" id="PF03739">
    <property type="entry name" value="LptF_LptG"/>
    <property type="match status" value="2"/>
</dbReference>
<comment type="caution">
    <text evidence="7">The sequence shown here is derived from an EMBL/GenBank/DDBJ whole genome shotgun (WGS) entry which is preliminary data.</text>
</comment>
<evidence type="ECO:0000256" key="5">
    <source>
        <dbReference type="ARBA" id="ARBA00023136"/>
    </source>
</evidence>
<evidence type="ECO:0000313" key="8">
    <source>
        <dbReference type="Proteomes" id="UP000460298"/>
    </source>
</evidence>
<name>A0A833H2C2_9LEPT</name>
<evidence type="ECO:0000313" key="7">
    <source>
        <dbReference type="EMBL" id="KAB2933248.1"/>
    </source>
</evidence>
<keyword evidence="4 6" id="KW-1133">Transmembrane helix</keyword>
<organism evidence="7 8">
    <name type="scientific">Leptonema illini</name>
    <dbReference type="NCBI Taxonomy" id="183"/>
    <lineage>
        <taxon>Bacteria</taxon>
        <taxon>Pseudomonadati</taxon>
        <taxon>Spirochaetota</taxon>
        <taxon>Spirochaetia</taxon>
        <taxon>Leptospirales</taxon>
        <taxon>Leptospiraceae</taxon>
        <taxon>Leptonema</taxon>
    </lineage>
</organism>